<gene>
    <name evidence="2" type="ORF">C6P46_003857</name>
</gene>
<name>A0A9P6W1Y1_RHOMI</name>
<sequence>MPSYVAWTAAILYQLYRHALPGALAALLHLFGSSSSTALSPRINQVLAVLRVPFYRAASTVLVVGIAIQTAVLLEQETADRVGTWLNSRIASPSSATKTATPGLLDLLYIAESPASTDGGGAAGSYASTLSALLTVPLTLPVLPPPSGIDDAPSSSFSEEEIREWEDANAVLRAKLERGMVESAQQWLDVLEHVPPLLLPPGSGSETDTLVRRRIEYLEAVRIELDLVAARNPTLQVYSLAADNDDSEEGWRVLELKEKEREERHQRRMEEEFERWLDGILSVADSDSAEAAGGSGPIDNDDVAMQTKRRRGMLDVPLAGIGQPGPTWRDQLRVQWRTMFDPDAGGVLGNVEREMENLAARFGGGDVDEGAAESSESSSEGVGWTPPDPLPLMAAHHLRAQLASTIADLRSGAGGGGGGGPLAAPPPHQEWERATLPPRLDASPSWPDEFLSLEQLAIRVDRRARKWALWLLGVVTRRASSPPEERTTAGPSPLPIRERVNLLRPAPASTAPFPSFMRTVDATFKVPRDPAHLRIGISQHDLANAIFALAPAEDPSRPAMAPRGAMAREQGEVLQDDASALGPSHGARLCDGMRCRASPVVVGIGRLFLLRRFLSVPDSLDANAFRVKPADAPPPVLSFLWNHIASVYDTLIWQKKYLRWQEFVESCRAVHRNVDKETAEAHEL</sequence>
<organism evidence="2 3">
    <name type="scientific">Rhodotorula mucilaginosa</name>
    <name type="common">Yeast</name>
    <name type="synonym">Rhodotorula rubra</name>
    <dbReference type="NCBI Taxonomy" id="5537"/>
    <lineage>
        <taxon>Eukaryota</taxon>
        <taxon>Fungi</taxon>
        <taxon>Dikarya</taxon>
        <taxon>Basidiomycota</taxon>
        <taxon>Pucciniomycotina</taxon>
        <taxon>Microbotryomycetes</taxon>
        <taxon>Sporidiobolales</taxon>
        <taxon>Sporidiobolaceae</taxon>
        <taxon>Rhodotorula</taxon>
    </lineage>
</organism>
<dbReference type="Proteomes" id="UP000777482">
    <property type="component" value="Unassembled WGS sequence"/>
</dbReference>
<evidence type="ECO:0000313" key="3">
    <source>
        <dbReference type="Proteomes" id="UP000777482"/>
    </source>
</evidence>
<dbReference type="AlphaFoldDB" id="A0A9P6W1Y1"/>
<evidence type="ECO:0000256" key="1">
    <source>
        <dbReference type="SAM" id="MobiDB-lite"/>
    </source>
</evidence>
<proteinExistence type="predicted"/>
<feature type="region of interest" description="Disordered" evidence="1">
    <location>
        <begin position="364"/>
        <end position="387"/>
    </location>
</feature>
<protein>
    <submittedName>
        <fullName evidence="2">Uncharacterized protein</fullName>
    </submittedName>
</protein>
<dbReference type="EMBL" id="PUHQ01000033">
    <property type="protein sequence ID" value="KAG0661636.1"/>
    <property type="molecule type" value="Genomic_DNA"/>
</dbReference>
<accession>A0A9P6W1Y1</accession>
<feature type="compositionally biased region" description="Low complexity" evidence="1">
    <location>
        <begin position="372"/>
        <end position="381"/>
    </location>
</feature>
<comment type="caution">
    <text evidence="2">The sequence shown here is derived from an EMBL/GenBank/DDBJ whole genome shotgun (WGS) entry which is preliminary data.</text>
</comment>
<dbReference type="OrthoDB" id="2528145at2759"/>
<evidence type="ECO:0000313" key="2">
    <source>
        <dbReference type="EMBL" id="KAG0661636.1"/>
    </source>
</evidence>
<keyword evidence="3" id="KW-1185">Reference proteome</keyword>
<reference evidence="2 3" key="1">
    <citation type="submission" date="2020-11" db="EMBL/GenBank/DDBJ databases">
        <title>Kefir isolates.</title>
        <authorList>
            <person name="Marcisauskas S."/>
            <person name="Kim Y."/>
            <person name="Blasche S."/>
        </authorList>
    </citation>
    <scope>NUCLEOTIDE SEQUENCE [LARGE SCALE GENOMIC DNA]</scope>
    <source>
        <strain evidence="2 3">KR</strain>
    </source>
</reference>